<protein>
    <submittedName>
        <fullName evidence="2">Tellurite resistance TerB</fullName>
    </submittedName>
</protein>
<dbReference type="RefSeq" id="WP_109822079.1">
    <property type="nucleotide sequence ID" value="NZ_QGKL01000011.1"/>
</dbReference>
<dbReference type="Pfam" id="PF05099">
    <property type="entry name" value="TerB"/>
    <property type="match status" value="1"/>
</dbReference>
<dbReference type="CDD" id="cd07176">
    <property type="entry name" value="terB"/>
    <property type="match status" value="1"/>
</dbReference>
<feature type="domain" description="Co-chaperone DjlA N-terminal" evidence="1">
    <location>
        <begin position="32"/>
        <end position="149"/>
    </location>
</feature>
<accession>A0A317CK55</accession>
<keyword evidence="3" id="KW-1185">Reference proteome</keyword>
<sequence>MSFANFMSDLKNKASGLKDEISKFKNKKFLNAATAGAALIAMADGELDSEEKKKMLKFIESNDALSVFKTSEVIGSFKEYIENFEFDQDIGESKAYEAINLLRGNEVECRTVMRLILSVAAADGVFDDNEKAVARKIAVELNLSPSDFEL</sequence>
<dbReference type="InterPro" id="IPR007791">
    <property type="entry name" value="DjlA_N"/>
</dbReference>
<gene>
    <name evidence="2" type="ORF">DKT75_03665</name>
</gene>
<dbReference type="OrthoDB" id="6543050at2"/>
<evidence type="ECO:0000259" key="1">
    <source>
        <dbReference type="Pfam" id="PF05099"/>
    </source>
</evidence>
<dbReference type="Gene3D" id="1.10.3680.10">
    <property type="entry name" value="TerB-like"/>
    <property type="match status" value="1"/>
</dbReference>
<dbReference type="AlphaFoldDB" id="A0A317CK55"/>
<evidence type="ECO:0000313" key="2">
    <source>
        <dbReference type="EMBL" id="PWQ98561.1"/>
    </source>
</evidence>
<dbReference type="Proteomes" id="UP000245506">
    <property type="component" value="Unassembled WGS sequence"/>
</dbReference>
<dbReference type="SUPFAM" id="SSF158682">
    <property type="entry name" value="TerB-like"/>
    <property type="match status" value="1"/>
</dbReference>
<reference evidence="2 3" key="1">
    <citation type="submission" date="2018-05" db="EMBL/GenBank/DDBJ databases">
        <title>Leucothrix arctica sp. nov., isolated from Arctic seawater.</title>
        <authorList>
            <person name="Choi A."/>
            <person name="Baek K."/>
        </authorList>
    </citation>
    <scope>NUCLEOTIDE SEQUENCE [LARGE SCALE GENOMIC DNA]</scope>
    <source>
        <strain evidence="2 3">IMCC9719</strain>
    </source>
</reference>
<organism evidence="2 3">
    <name type="scientific">Leucothrix arctica</name>
    <dbReference type="NCBI Taxonomy" id="1481894"/>
    <lineage>
        <taxon>Bacteria</taxon>
        <taxon>Pseudomonadati</taxon>
        <taxon>Pseudomonadota</taxon>
        <taxon>Gammaproteobacteria</taxon>
        <taxon>Thiotrichales</taxon>
        <taxon>Thiotrichaceae</taxon>
        <taxon>Leucothrix</taxon>
    </lineage>
</organism>
<evidence type="ECO:0000313" key="3">
    <source>
        <dbReference type="Proteomes" id="UP000245506"/>
    </source>
</evidence>
<comment type="caution">
    <text evidence="2">The sequence shown here is derived from an EMBL/GenBank/DDBJ whole genome shotgun (WGS) entry which is preliminary data.</text>
</comment>
<dbReference type="InterPro" id="IPR029024">
    <property type="entry name" value="TerB-like"/>
</dbReference>
<proteinExistence type="predicted"/>
<name>A0A317CK55_9GAMM</name>
<dbReference type="EMBL" id="QGKL01000011">
    <property type="protein sequence ID" value="PWQ98561.1"/>
    <property type="molecule type" value="Genomic_DNA"/>
</dbReference>